<organism evidence="1">
    <name type="scientific">marine sediment metagenome</name>
    <dbReference type="NCBI Taxonomy" id="412755"/>
    <lineage>
        <taxon>unclassified sequences</taxon>
        <taxon>metagenomes</taxon>
        <taxon>ecological metagenomes</taxon>
    </lineage>
</organism>
<dbReference type="AlphaFoldDB" id="X1SXL6"/>
<evidence type="ECO:0000313" key="1">
    <source>
        <dbReference type="EMBL" id="GAI80070.1"/>
    </source>
</evidence>
<feature type="non-terminal residue" evidence="1">
    <location>
        <position position="1"/>
    </location>
</feature>
<protein>
    <submittedName>
        <fullName evidence="1">Uncharacterized protein</fullName>
    </submittedName>
</protein>
<dbReference type="EMBL" id="BARW01008079">
    <property type="protein sequence ID" value="GAI80070.1"/>
    <property type="molecule type" value="Genomic_DNA"/>
</dbReference>
<reference evidence="1" key="1">
    <citation type="journal article" date="2014" name="Front. Microbiol.">
        <title>High frequency of phylogenetically diverse reductive dehalogenase-homologous genes in deep subseafloor sedimentary metagenomes.</title>
        <authorList>
            <person name="Kawai M."/>
            <person name="Futagami T."/>
            <person name="Toyoda A."/>
            <person name="Takaki Y."/>
            <person name="Nishi S."/>
            <person name="Hori S."/>
            <person name="Arai W."/>
            <person name="Tsubouchi T."/>
            <person name="Morono Y."/>
            <person name="Uchiyama I."/>
            <person name="Ito T."/>
            <person name="Fujiyama A."/>
            <person name="Inagaki F."/>
            <person name="Takami H."/>
        </authorList>
    </citation>
    <scope>NUCLEOTIDE SEQUENCE</scope>
    <source>
        <strain evidence="1">Expedition CK06-06</strain>
    </source>
</reference>
<gene>
    <name evidence="1" type="ORF">S12H4_16666</name>
</gene>
<proteinExistence type="predicted"/>
<comment type="caution">
    <text evidence="1">The sequence shown here is derived from an EMBL/GenBank/DDBJ whole genome shotgun (WGS) entry which is preliminary data.</text>
</comment>
<accession>X1SXL6</accession>
<sequence>KIEHVYHESISQSSENGMKVMEKVNTDGYRITTGKCGEGAVFEAIEDKELLDEAVDWERCILLGFVSKKVASKVSEFYVEALRKRYEFMVKKISETLKDNEAGLLFITESHQLQFPADIEVFNVFPPALDEINRWLRDRAAKQQTAEEQKGNKD</sequence>
<name>X1SXL6_9ZZZZ</name>